<protein>
    <submittedName>
        <fullName evidence="2">Uncharacterized protein</fullName>
    </submittedName>
</protein>
<feature type="chain" id="PRO_5022848561" evidence="1">
    <location>
        <begin position="21"/>
        <end position="69"/>
    </location>
</feature>
<keyword evidence="1" id="KW-0732">Signal</keyword>
<reference evidence="2 3" key="1">
    <citation type="submission" date="2019-08" db="EMBL/GenBank/DDBJ databases">
        <authorList>
            <person name="Seo M.-J."/>
        </authorList>
    </citation>
    <scope>NUCLEOTIDE SEQUENCE [LARGE SCALE GENOMIC DNA]</scope>
    <source>
        <strain evidence="2 3">KIGAM108</strain>
    </source>
</reference>
<accession>A0A5D6UV73</accession>
<dbReference type="EMBL" id="VTHL01000026">
    <property type="protein sequence ID" value="TYZ06279.1"/>
    <property type="molecule type" value="Genomic_DNA"/>
</dbReference>
<gene>
    <name evidence="2" type="ORF">FY528_18755</name>
</gene>
<name>A0A5D6UV73_9BACT</name>
<keyword evidence="3" id="KW-1185">Reference proteome</keyword>
<feature type="signal peptide" evidence="1">
    <location>
        <begin position="1"/>
        <end position="20"/>
    </location>
</feature>
<evidence type="ECO:0000313" key="3">
    <source>
        <dbReference type="Proteomes" id="UP000322791"/>
    </source>
</evidence>
<dbReference type="RefSeq" id="WP_149072564.1">
    <property type="nucleotide sequence ID" value="NZ_VTHL01000026.1"/>
</dbReference>
<evidence type="ECO:0000313" key="2">
    <source>
        <dbReference type="EMBL" id="TYZ06279.1"/>
    </source>
</evidence>
<proteinExistence type="predicted"/>
<sequence length="69" mass="7571">MKTFASLLVVALLASAPLHATQAAAPEKAPSATSSLTAKLPLFGKKTIEKSRVSKRKQTLRRRKRMFSF</sequence>
<evidence type="ECO:0000256" key="1">
    <source>
        <dbReference type="SAM" id="SignalP"/>
    </source>
</evidence>
<dbReference type="AlphaFoldDB" id="A0A5D6UV73"/>
<dbReference type="Proteomes" id="UP000322791">
    <property type="component" value="Unassembled WGS sequence"/>
</dbReference>
<organism evidence="2 3">
    <name type="scientific">Hymenobacter lutimineralis</name>
    <dbReference type="NCBI Taxonomy" id="2606448"/>
    <lineage>
        <taxon>Bacteria</taxon>
        <taxon>Pseudomonadati</taxon>
        <taxon>Bacteroidota</taxon>
        <taxon>Cytophagia</taxon>
        <taxon>Cytophagales</taxon>
        <taxon>Hymenobacteraceae</taxon>
        <taxon>Hymenobacter</taxon>
    </lineage>
</organism>
<comment type="caution">
    <text evidence="2">The sequence shown here is derived from an EMBL/GenBank/DDBJ whole genome shotgun (WGS) entry which is preliminary data.</text>
</comment>